<proteinExistence type="predicted"/>
<dbReference type="RefSeq" id="WP_145149447.1">
    <property type="nucleotide sequence ID" value="NZ_VNIM01000019.1"/>
</dbReference>
<sequence length="65" mass="7308">MAEAISLGDVVTYDGVMRQRAMQRCRVRAVFRCGDLGLRFPDGAVVRCTREGVTKVIAPQHEPMW</sequence>
<dbReference type="AlphaFoldDB" id="A0A558R860"/>
<evidence type="ECO:0000313" key="1">
    <source>
        <dbReference type="EMBL" id="TVV75579.1"/>
    </source>
</evidence>
<evidence type="ECO:0000313" key="2">
    <source>
        <dbReference type="Proteomes" id="UP000318681"/>
    </source>
</evidence>
<comment type="caution">
    <text evidence="1">The sequence shown here is derived from an EMBL/GenBank/DDBJ whole genome shotgun (WGS) entry which is preliminary data.</text>
</comment>
<dbReference type="EMBL" id="VNIM01000019">
    <property type="protein sequence ID" value="TVV75579.1"/>
    <property type="molecule type" value="Genomic_DNA"/>
</dbReference>
<dbReference type="Proteomes" id="UP000318681">
    <property type="component" value="Unassembled WGS sequence"/>
</dbReference>
<keyword evidence="2" id="KW-1185">Reference proteome</keyword>
<organism evidence="1 2">
    <name type="scientific">Alterirhizorhabdus solaris</name>
    <dbReference type="NCBI Taxonomy" id="2529389"/>
    <lineage>
        <taxon>Bacteria</taxon>
        <taxon>Pseudomonadati</taxon>
        <taxon>Pseudomonadota</taxon>
        <taxon>Alphaproteobacteria</taxon>
        <taxon>Sphingomonadales</taxon>
        <taxon>Rhizorhabdaceae</taxon>
        <taxon>Alterirhizorhabdus</taxon>
    </lineage>
</organism>
<name>A0A558R860_9SPHN</name>
<accession>A0A558R860</accession>
<reference evidence="1 2" key="1">
    <citation type="submission" date="2019-07" db="EMBL/GenBank/DDBJ databases">
        <title>Sphingomonas solaris sp. nov., isolated from a solar panel from Boston, Massachusetts.</title>
        <authorList>
            <person name="Tanner K."/>
            <person name="Pascual J."/>
            <person name="Mancuso C."/>
            <person name="Pereto J."/>
            <person name="Khalil A."/>
            <person name="Vilanova C."/>
        </authorList>
    </citation>
    <scope>NUCLEOTIDE SEQUENCE [LARGE SCALE GENOMIC DNA]</scope>
    <source>
        <strain evidence="1 2">R4DWN</strain>
    </source>
</reference>
<gene>
    <name evidence="1" type="ORF">FOY91_06880</name>
</gene>
<protein>
    <submittedName>
        <fullName evidence="1">Uncharacterized protein</fullName>
    </submittedName>
</protein>